<proteinExistence type="predicted"/>
<organism evidence="2 3">
    <name type="scientific">Arthrobacter halodurans</name>
    <dbReference type="NCBI Taxonomy" id="516699"/>
    <lineage>
        <taxon>Bacteria</taxon>
        <taxon>Bacillati</taxon>
        <taxon>Actinomycetota</taxon>
        <taxon>Actinomycetes</taxon>
        <taxon>Micrococcales</taxon>
        <taxon>Micrococcaceae</taxon>
        <taxon>Arthrobacter</taxon>
    </lineage>
</organism>
<dbReference type="SUPFAM" id="SSF63411">
    <property type="entry name" value="LuxS/MPP-like metallohydrolase"/>
    <property type="match status" value="2"/>
</dbReference>
<evidence type="ECO:0000313" key="3">
    <source>
        <dbReference type="Proteomes" id="UP001575652"/>
    </source>
</evidence>
<accession>A0ABV4UQ87</accession>
<keyword evidence="3" id="KW-1185">Reference proteome</keyword>
<feature type="domain" description="Peptidase M16 C-terminal" evidence="1">
    <location>
        <begin position="156"/>
        <end position="315"/>
    </location>
</feature>
<name>A0ABV4UQ87_9MICC</name>
<gene>
    <name evidence="2" type="ORF">ACETWP_09715</name>
</gene>
<evidence type="ECO:0000259" key="1">
    <source>
        <dbReference type="Pfam" id="PF05193"/>
    </source>
</evidence>
<dbReference type="Pfam" id="PF05193">
    <property type="entry name" value="Peptidase_M16_C"/>
    <property type="match status" value="1"/>
</dbReference>
<dbReference type="RefSeq" id="WP_373972032.1">
    <property type="nucleotide sequence ID" value="NZ_JBHDLJ010000006.1"/>
</dbReference>
<dbReference type="Gene3D" id="3.30.830.10">
    <property type="entry name" value="Metalloenzyme, LuxS/M16 peptidase-like"/>
    <property type="match status" value="1"/>
</dbReference>
<dbReference type="InterPro" id="IPR011249">
    <property type="entry name" value="Metalloenz_LuxS/M16"/>
</dbReference>
<evidence type="ECO:0000313" key="2">
    <source>
        <dbReference type="EMBL" id="MFB0834865.1"/>
    </source>
</evidence>
<dbReference type="EMBL" id="JBHDLJ010000006">
    <property type="protein sequence ID" value="MFB0834865.1"/>
    <property type="molecule type" value="Genomic_DNA"/>
</dbReference>
<sequence length="515" mass="54355">MTSTAPPQIHRTEVDGVPVYWADTPGRLEAHLYFRVGVRDESFATTGITHLIEHLAYSRLPAIKHEHNGQVELGLTTFSATGRPEAVAATLEDLCGSLGAIAAGDVAPELLATELRVLEAEGSLAVPPHLAEALGTRYGLRGLGLAAAEPVFAERLTRGEVAEFAARFFTRGNSALVLSGPPPEGLRLPLPEGTRDGWETTPTAPQALPAEYVSGGDGLVLSFSLPGDGSPLVGAVAVLGTVLGDRVRATLRRGRGLVYDLDFGCVAVTPERALAVVTCELKPANAVVVAREILSTLRDLRDRGVTADELADVLAAFEEAGDDPQLPLWEARDEALRRIGVAFQPPHDRLLAAIGSVTARDMELVLADLEWSLLVGLPEESLPEGDDADGVLYPRPAHRPADVGPGTEYRRGIAGAVAMGVPRDARLSIGEGGLCMAGGGTVHAFGWEDIAGVAWEAPAKEGAARRACTVIGRDGFVVSLVSGWFRGGDRALAAIADRVPARLQYTETVDARRES</sequence>
<protein>
    <submittedName>
        <fullName evidence="2">Insulinase family protein</fullName>
    </submittedName>
</protein>
<reference evidence="2 3" key="1">
    <citation type="submission" date="2024-09" db="EMBL/GenBank/DDBJ databases">
        <authorList>
            <person name="Salinas-Garcia M.A."/>
            <person name="Prieme A."/>
        </authorList>
    </citation>
    <scope>NUCLEOTIDE SEQUENCE [LARGE SCALE GENOMIC DNA]</scope>
    <source>
        <strain evidence="2 3">DSM 21081</strain>
    </source>
</reference>
<dbReference type="Proteomes" id="UP001575652">
    <property type="component" value="Unassembled WGS sequence"/>
</dbReference>
<dbReference type="InterPro" id="IPR007863">
    <property type="entry name" value="Peptidase_M16_C"/>
</dbReference>
<comment type="caution">
    <text evidence="2">The sequence shown here is derived from an EMBL/GenBank/DDBJ whole genome shotgun (WGS) entry which is preliminary data.</text>
</comment>